<dbReference type="SUPFAM" id="SSF56925">
    <property type="entry name" value="OMPA-like"/>
    <property type="match status" value="1"/>
</dbReference>
<dbReference type="InterPro" id="IPR027385">
    <property type="entry name" value="Beta-barrel_OMP"/>
</dbReference>
<dbReference type="Pfam" id="PF13505">
    <property type="entry name" value="OMP_b-brl"/>
    <property type="match status" value="1"/>
</dbReference>
<evidence type="ECO:0000313" key="5">
    <source>
        <dbReference type="Proteomes" id="UP000601055"/>
    </source>
</evidence>
<dbReference type="EMBL" id="WNXD01000001">
    <property type="protein sequence ID" value="MBB2145324.1"/>
    <property type="molecule type" value="Genomic_DNA"/>
</dbReference>
<accession>A0A923DWL2</accession>
<evidence type="ECO:0000256" key="1">
    <source>
        <dbReference type="ARBA" id="ARBA00022729"/>
    </source>
</evidence>
<dbReference type="AlphaFoldDB" id="A0A923DWL2"/>
<protein>
    <submittedName>
        <fullName evidence="4">Outer membrane beta-barrel protein</fullName>
    </submittedName>
</protein>
<organism evidence="4 5">
    <name type="scientific">Pedobacter planticolens</name>
    <dbReference type="NCBI Taxonomy" id="2679964"/>
    <lineage>
        <taxon>Bacteria</taxon>
        <taxon>Pseudomonadati</taxon>
        <taxon>Bacteroidota</taxon>
        <taxon>Sphingobacteriia</taxon>
        <taxon>Sphingobacteriales</taxon>
        <taxon>Sphingobacteriaceae</taxon>
        <taxon>Pedobacter</taxon>
    </lineage>
</organism>
<dbReference type="Proteomes" id="UP000601055">
    <property type="component" value="Unassembled WGS sequence"/>
</dbReference>
<comment type="caution">
    <text evidence="4">The sequence shown here is derived from an EMBL/GenBank/DDBJ whole genome shotgun (WGS) entry which is preliminary data.</text>
</comment>
<evidence type="ECO:0000259" key="3">
    <source>
        <dbReference type="Pfam" id="PF13505"/>
    </source>
</evidence>
<evidence type="ECO:0000313" key="4">
    <source>
        <dbReference type="EMBL" id="MBB2145324.1"/>
    </source>
</evidence>
<dbReference type="InterPro" id="IPR011250">
    <property type="entry name" value="OMP/PagP_B-barrel"/>
</dbReference>
<proteinExistence type="predicted"/>
<dbReference type="RefSeq" id="WP_182921975.1">
    <property type="nucleotide sequence ID" value="NZ_WNXD01000001.1"/>
</dbReference>
<sequence>MKTKLFIMVALCATAFAANAQTEKGKSLIGGSFNFFTANAEQGTSTLKQNEFSIGPNYGYFVSKNLAIGLNVSYRYSKNSTAYTQLTAVNGSYINTIITQTQKQNTTNIGPFIRYYVDITEKFKFFGQFNASVGFGKVENIITNITPSTSKSTAYNANITPSFAFFPTKKIAVELGFGLLSYFNSTSKYEVATAEKSKNEGFKFGFDAVNPTVGVNFHF</sequence>
<name>A0A923DWL2_9SPHI</name>
<feature type="chain" id="PRO_5037756255" evidence="2">
    <location>
        <begin position="21"/>
        <end position="219"/>
    </location>
</feature>
<evidence type="ECO:0000256" key="2">
    <source>
        <dbReference type="SAM" id="SignalP"/>
    </source>
</evidence>
<keyword evidence="1 2" id="KW-0732">Signal</keyword>
<keyword evidence="5" id="KW-1185">Reference proteome</keyword>
<reference evidence="4" key="1">
    <citation type="submission" date="2019-11" db="EMBL/GenBank/DDBJ databases">
        <title>Description of Pedobacter sp. LMG 31464T.</title>
        <authorList>
            <person name="Carlier A."/>
            <person name="Qi S."/>
            <person name="Vandamme P."/>
        </authorList>
    </citation>
    <scope>NUCLEOTIDE SEQUENCE</scope>
    <source>
        <strain evidence="4">LMG 31464</strain>
    </source>
</reference>
<feature type="domain" description="Outer membrane protein beta-barrel" evidence="3">
    <location>
        <begin position="9"/>
        <end position="206"/>
    </location>
</feature>
<feature type="signal peptide" evidence="2">
    <location>
        <begin position="1"/>
        <end position="20"/>
    </location>
</feature>
<gene>
    <name evidence="4" type="ORF">GM921_07510</name>
</gene>